<dbReference type="AlphaFoldDB" id="A0A7J0DDR6"/>
<dbReference type="Pfam" id="PF13456">
    <property type="entry name" value="RVT_3"/>
    <property type="match status" value="1"/>
</dbReference>
<dbReference type="OrthoDB" id="1742547at2759"/>
<name>A0A7J0DDR6_9ERIC</name>
<dbReference type="PANTHER" id="PTHR48475">
    <property type="entry name" value="RIBONUCLEASE H"/>
    <property type="match status" value="1"/>
</dbReference>
<dbReference type="GO" id="GO:0003676">
    <property type="term" value="F:nucleic acid binding"/>
    <property type="evidence" value="ECO:0007669"/>
    <property type="project" value="InterPro"/>
</dbReference>
<protein>
    <recommendedName>
        <fullName evidence="1">RNase H type-1 domain-containing protein</fullName>
    </recommendedName>
</protein>
<dbReference type="InterPro" id="IPR043128">
    <property type="entry name" value="Rev_trsase/Diguanyl_cyclase"/>
</dbReference>
<dbReference type="InterPro" id="IPR036397">
    <property type="entry name" value="RNaseH_sf"/>
</dbReference>
<evidence type="ECO:0000259" key="1">
    <source>
        <dbReference type="Pfam" id="PF13456"/>
    </source>
</evidence>
<dbReference type="Proteomes" id="UP000585474">
    <property type="component" value="Unassembled WGS sequence"/>
</dbReference>
<feature type="domain" description="RNase H type-1" evidence="1">
    <location>
        <begin position="140"/>
        <end position="228"/>
    </location>
</feature>
<comment type="caution">
    <text evidence="2">The sequence shown here is derived from an EMBL/GenBank/DDBJ whole genome shotgun (WGS) entry which is preliminary data.</text>
</comment>
<dbReference type="SUPFAM" id="SSF56672">
    <property type="entry name" value="DNA/RNA polymerases"/>
    <property type="match status" value="1"/>
</dbReference>
<gene>
    <name evidence="2" type="ORF">Acr_00g0024570</name>
</gene>
<dbReference type="GO" id="GO:0004523">
    <property type="term" value="F:RNA-DNA hybrid ribonuclease activity"/>
    <property type="evidence" value="ECO:0007669"/>
    <property type="project" value="InterPro"/>
</dbReference>
<keyword evidence="3" id="KW-1185">Reference proteome</keyword>
<organism evidence="2 3">
    <name type="scientific">Actinidia rufa</name>
    <dbReference type="NCBI Taxonomy" id="165716"/>
    <lineage>
        <taxon>Eukaryota</taxon>
        <taxon>Viridiplantae</taxon>
        <taxon>Streptophyta</taxon>
        <taxon>Embryophyta</taxon>
        <taxon>Tracheophyta</taxon>
        <taxon>Spermatophyta</taxon>
        <taxon>Magnoliopsida</taxon>
        <taxon>eudicotyledons</taxon>
        <taxon>Gunneridae</taxon>
        <taxon>Pentapetalae</taxon>
        <taxon>asterids</taxon>
        <taxon>Ericales</taxon>
        <taxon>Actinidiaceae</taxon>
        <taxon>Actinidia</taxon>
    </lineage>
</organism>
<dbReference type="Gene3D" id="3.30.420.10">
    <property type="entry name" value="Ribonuclease H-like superfamily/Ribonuclease H"/>
    <property type="match status" value="1"/>
</dbReference>
<dbReference type="InterPro" id="IPR002156">
    <property type="entry name" value="RNaseH_domain"/>
</dbReference>
<dbReference type="EMBL" id="BJWL01000172">
    <property type="protein sequence ID" value="GFS32777.1"/>
    <property type="molecule type" value="Genomic_DNA"/>
</dbReference>
<sequence>MLNPSKCIFGVSSGKFLQFLVTKRGIEVNSDQIQALIAMSSPRNIRDVQQLTRRVATLSRFVSKSTDKYLPFFRIMRKNQTFQWNEESETIFQQLKEYLDLPSLLTVPNTGEELFVYLSISPTAEQSSDEDLVRWMLFVDGSSNQHSCEAGLVFQTLSGDQMEYAIRIGFKATNNEAEYKALLADLRVATEIGVDSLDVFSDLQLVVNQVQGDYPAKDTRMVAYLDEIDTSGVPSQPKYWGRQSSLLGG</sequence>
<dbReference type="InterPro" id="IPR043502">
    <property type="entry name" value="DNA/RNA_pol_sf"/>
</dbReference>
<dbReference type="Gene3D" id="3.30.70.270">
    <property type="match status" value="1"/>
</dbReference>
<dbReference type="PANTHER" id="PTHR48475:SF2">
    <property type="entry name" value="RIBONUCLEASE H"/>
    <property type="match status" value="1"/>
</dbReference>
<evidence type="ECO:0000313" key="2">
    <source>
        <dbReference type="EMBL" id="GFS32777.1"/>
    </source>
</evidence>
<reference evidence="3" key="1">
    <citation type="submission" date="2019-07" db="EMBL/GenBank/DDBJ databases">
        <title>De Novo Assembly of kiwifruit Actinidia rufa.</title>
        <authorList>
            <person name="Sugita-Konishi S."/>
            <person name="Sato K."/>
            <person name="Mori E."/>
            <person name="Abe Y."/>
            <person name="Kisaki G."/>
            <person name="Hamano K."/>
            <person name="Suezawa K."/>
            <person name="Otani M."/>
            <person name="Fukuda T."/>
            <person name="Manabe T."/>
            <person name="Gomi K."/>
            <person name="Tabuchi M."/>
            <person name="Akimitsu K."/>
            <person name="Kataoka I."/>
        </authorList>
    </citation>
    <scope>NUCLEOTIDE SEQUENCE [LARGE SCALE GENOMIC DNA]</scope>
    <source>
        <strain evidence="3">cv. Fuchu</strain>
    </source>
</reference>
<accession>A0A7J0DDR6</accession>
<dbReference type="CDD" id="cd09279">
    <property type="entry name" value="RNase_HI_like"/>
    <property type="match status" value="1"/>
</dbReference>
<proteinExistence type="predicted"/>
<evidence type="ECO:0000313" key="3">
    <source>
        <dbReference type="Proteomes" id="UP000585474"/>
    </source>
</evidence>